<dbReference type="Proteomes" id="UP000197138">
    <property type="component" value="Unassembled WGS sequence"/>
</dbReference>
<evidence type="ECO:0000313" key="3">
    <source>
        <dbReference type="Proteomes" id="UP000197138"/>
    </source>
</evidence>
<name>A0A218XU00_PUNGR</name>
<gene>
    <name evidence="2" type="ORF">CDL15_Pgr016594</name>
</gene>
<comment type="caution">
    <text evidence="2">The sequence shown here is derived from an EMBL/GenBank/DDBJ whole genome shotgun (WGS) entry which is preliminary data.</text>
</comment>
<evidence type="ECO:0000256" key="1">
    <source>
        <dbReference type="SAM" id="MobiDB-lite"/>
    </source>
</evidence>
<feature type="region of interest" description="Disordered" evidence="1">
    <location>
        <begin position="1"/>
        <end position="62"/>
    </location>
</feature>
<reference evidence="3" key="1">
    <citation type="journal article" date="2017" name="Plant J.">
        <title>The pomegranate (Punica granatum L.) genome and the genomics of punicalagin biosynthesis.</title>
        <authorList>
            <person name="Qin G."/>
            <person name="Xu C."/>
            <person name="Ming R."/>
            <person name="Tang H."/>
            <person name="Guyot R."/>
            <person name="Kramer E.M."/>
            <person name="Hu Y."/>
            <person name="Yi X."/>
            <person name="Qi Y."/>
            <person name="Xu X."/>
            <person name="Gao Z."/>
            <person name="Pan H."/>
            <person name="Jian J."/>
            <person name="Tian Y."/>
            <person name="Yue Z."/>
            <person name="Xu Y."/>
        </authorList>
    </citation>
    <scope>NUCLEOTIDE SEQUENCE [LARGE SCALE GENOMIC DNA]</scope>
    <source>
        <strain evidence="3">cv. Dabenzi</strain>
    </source>
</reference>
<sequence>MQGSIIDHRVHPQNRKKKQSIAAKAIDSSREMTVHSTLSTTKSNTLVVESHPDENPSSGHRKAEYEDHLTGHMNEARPPALSFPSLPFPSPVYPRLSLSARQPFFIYIYIYIYYL</sequence>
<protein>
    <submittedName>
        <fullName evidence="2">Uncharacterized protein</fullName>
    </submittedName>
</protein>
<dbReference type="AlphaFoldDB" id="A0A218XU00"/>
<proteinExistence type="predicted"/>
<feature type="compositionally biased region" description="Polar residues" evidence="1">
    <location>
        <begin position="34"/>
        <end position="47"/>
    </location>
</feature>
<dbReference type="EMBL" id="MTKT01000799">
    <property type="protein sequence ID" value="OWM88021.1"/>
    <property type="molecule type" value="Genomic_DNA"/>
</dbReference>
<feature type="compositionally biased region" description="Basic and acidic residues" evidence="1">
    <location>
        <begin position="1"/>
        <end position="10"/>
    </location>
</feature>
<organism evidence="2 3">
    <name type="scientific">Punica granatum</name>
    <name type="common">Pomegranate</name>
    <dbReference type="NCBI Taxonomy" id="22663"/>
    <lineage>
        <taxon>Eukaryota</taxon>
        <taxon>Viridiplantae</taxon>
        <taxon>Streptophyta</taxon>
        <taxon>Embryophyta</taxon>
        <taxon>Tracheophyta</taxon>
        <taxon>Spermatophyta</taxon>
        <taxon>Magnoliopsida</taxon>
        <taxon>eudicotyledons</taxon>
        <taxon>Gunneridae</taxon>
        <taxon>Pentapetalae</taxon>
        <taxon>rosids</taxon>
        <taxon>malvids</taxon>
        <taxon>Myrtales</taxon>
        <taxon>Lythraceae</taxon>
        <taxon>Punica</taxon>
    </lineage>
</organism>
<evidence type="ECO:0000313" key="2">
    <source>
        <dbReference type="EMBL" id="OWM88021.1"/>
    </source>
</evidence>
<accession>A0A218XU00</accession>